<feature type="region of interest" description="Disordered" evidence="1">
    <location>
        <begin position="39"/>
        <end position="101"/>
    </location>
</feature>
<organism evidence="2">
    <name type="scientific">Zooxanthella nutricula</name>
    <dbReference type="NCBI Taxonomy" id="1333877"/>
    <lineage>
        <taxon>Eukaryota</taxon>
        <taxon>Sar</taxon>
        <taxon>Alveolata</taxon>
        <taxon>Dinophyceae</taxon>
        <taxon>Peridiniales</taxon>
        <taxon>Peridiniales incertae sedis</taxon>
        <taxon>Zooxanthella</taxon>
    </lineage>
</organism>
<accession>A0A7S2NXZ7</accession>
<sequence>MESTLCSGSPIEELDRLVAGGLPADGNNAEGIIGGGLEARADTTGMGGGLKHRGRFSKERSRWRTGIWTSSGTCQGAPPRTGAVPGGPPAATSAANGRTGR</sequence>
<name>A0A7S2NXZ7_9DINO</name>
<reference evidence="2" key="1">
    <citation type="submission" date="2021-01" db="EMBL/GenBank/DDBJ databases">
        <authorList>
            <person name="Corre E."/>
            <person name="Pelletier E."/>
            <person name="Niang G."/>
            <person name="Scheremetjew M."/>
            <person name="Finn R."/>
            <person name="Kale V."/>
            <person name="Holt S."/>
            <person name="Cochrane G."/>
            <person name="Meng A."/>
            <person name="Brown T."/>
            <person name="Cohen L."/>
        </authorList>
    </citation>
    <scope>NUCLEOTIDE SEQUENCE</scope>
    <source>
        <strain evidence="2">RCC3387</strain>
    </source>
</reference>
<dbReference type="AlphaFoldDB" id="A0A7S2NXZ7"/>
<evidence type="ECO:0000313" key="2">
    <source>
        <dbReference type="EMBL" id="CAD9564577.1"/>
    </source>
</evidence>
<dbReference type="EMBL" id="HBGW01040004">
    <property type="protein sequence ID" value="CAD9564577.1"/>
    <property type="molecule type" value="Transcribed_RNA"/>
</dbReference>
<protein>
    <submittedName>
        <fullName evidence="2">Uncharacterized protein</fullName>
    </submittedName>
</protein>
<gene>
    <name evidence="2" type="ORF">BRAN1462_LOCUS25268</name>
</gene>
<evidence type="ECO:0000256" key="1">
    <source>
        <dbReference type="SAM" id="MobiDB-lite"/>
    </source>
</evidence>
<proteinExistence type="predicted"/>